<name>A0A1G2K398_9BACT</name>
<sequence length="79" mass="8765">MEQAEFAPGTVIVMLKPDASNEEFKRYLGGDGLSIINYLSTLGTYLIRVPDGEEIRWVKIFGSRPNVRAASVTHRIGIV</sequence>
<dbReference type="EMBL" id="MHQC01000047">
    <property type="protein sequence ID" value="OGZ93894.1"/>
    <property type="molecule type" value="Genomic_DNA"/>
</dbReference>
<dbReference type="InterPro" id="IPR054399">
    <property type="entry name" value="Fervidolysin-like_N_prodom"/>
</dbReference>
<feature type="domain" description="Fervidolysin-like N-terminal prodomain" evidence="1">
    <location>
        <begin position="2"/>
        <end position="71"/>
    </location>
</feature>
<evidence type="ECO:0000313" key="3">
    <source>
        <dbReference type="Proteomes" id="UP000177152"/>
    </source>
</evidence>
<protein>
    <recommendedName>
        <fullName evidence="1">Fervidolysin-like N-terminal prodomain domain-containing protein</fullName>
    </recommendedName>
</protein>
<organism evidence="2 3">
    <name type="scientific">Candidatus Sungbacteria bacterium RIFCSPHIGHO2_01_FULL_47_32</name>
    <dbReference type="NCBI Taxonomy" id="1802264"/>
    <lineage>
        <taxon>Bacteria</taxon>
        <taxon>Candidatus Sungiibacteriota</taxon>
    </lineage>
</organism>
<comment type="caution">
    <text evidence="2">The sequence shown here is derived from an EMBL/GenBank/DDBJ whole genome shotgun (WGS) entry which is preliminary data.</text>
</comment>
<dbReference type="AlphaFoldDB" id="A0A1G2K398"/>
<dbReference type="Pfam" id="PF22148">
    <property type="entry name" value="Fervidolysin_NPro-like"/>
    <property type="match status" value="1"/>
</dbReference>
<evidence type="ECO:0000313" key="2">
    <source>
        <dbReference type="EMBL" id="OGZ93894.1"/>
    </source>
</evidence>
<evidence type="ECO:0000259" key="1">
    <source>
        <dbReference type="Pfam" id="PF22148"/>
    </source>
</evidence>
<accession>A0A1G2K398</accession>
<dbReference type="Proteomes" id="UP000177152">
    <property type="component" value="Unassembled WGS sequence"/>
</dbReference>
<proteinExistence type="predicted"/>
<reference evidence="2 3" key="1">
    <citation type="journal article" date="2016" name="Nat. Commun.">
        <title>Thousands of microbial genomes shed light on interconnected biogeochemical processes in an aquifer system.</title>
        <authorList>
            <person name="Anantharaman K."/>
            <person name="Brown C.T."/>
            <person name="Hug L.A."/>
            <person name="Sharon I."/>
            <person name="Castelle C.J."/>
            <person name="Probst A.J."/>
            <person name="Thomas B.C."/>
            <person name="Singh A."/>
            <person name="Wilkins M.J."/>
            <person name="Karaoz U."/>
            <person name="Brodie E.L."/>
            <person name="Williams K.H."/>
            <person name="Hubbard S.S."/>
            <person name="Banfield J.F."/>
        </authorList>
    </citation>
    <scope>NUCLEOTIDE SEQUENCE [LARGE SCALE GENOMIC DNA]</scope>
</reference>
<gene>
    <name evidence="2" type="ORF">A2633_05260</name>
</gene>